<comment type="caution">
    <text evidence="6">The sequence shown here is derived from an EMBL/GenBank/DDBJ whole genome shotgun (WGS) entry which is preliminary data.</text>
</comment>
<feature type="repeat" description="WD" evidence="3">
    <location>
        <begin position="608"/>
        <end position="649"/>
    </location>
</feature>
<dbReference type="SMART" id="SM00320">
    <property type="entry name" value="WD40"/>
    <property type="match status" value="7"/>
</dbReference>
<dbReference type="InterPro" id="IPR020472">
    <property type="entry name" value="WD40_PAC1"/>
</dbReference>
<keyword evidence="2" id="KW-0677">Repeat</keyword>
<dbReference type="OrthoDB" id="134501at2"/>
<dbReference type="Gene3D" id="2.130.10.10">
    <property type="entry name" value="YVTN repeat-like/Quinoprotein amine dehydrogenase"/>
    <property type="match status" value="3"/>
</dbReference>
<feature type="repeat" description="WD" evidence="3">
    <location>
        <begin position="744"/>
        <end position="778"/>
    </location>
</feature>
<dbReference type="AlphaFoldDB" id="A0A101SRU6"/>
<dbReference type="InterPro" id="IPR019775">
    <property type="entry name" value="WD40_repeat_CS"/>
</dbReference>
<dbReference type="InterPro" id="IPR027417">
    <property type="entry name" value="P-loop_NTPase"/>
</dbReference>
<dbReference type="PROSITE" id="PS00678">
    <property type="entry name" value="WD_REPEATS_1"/>
    <property type="match status" value="4"/>
</dbReference>
<dbReference type="InterPro" id="IPR036322">
    <property type="entry name" value="WD40_repeat_dom_sf"/>
</dbReference>
<feature type="domain" description="Novel STAND NTPase 1" evidence="5">
    <location>
        <begin position="47"/>
        <end position="428"/>
    </location>
</feature>
<dbReference type="PRINTS" id="PR00320">
    <property type="entry name" value="GPROTEINBRPT"/>
</dbReference>
<evidence type="ECO:0000313" key="6">
    <source>
        <dbReference type="EMBL" id="KUN79015.1"/>
    </source>
</evidence>
<dbReference type="SUPFAM" id="SSF52540">
    <property type="entry name" value="P-loop containing nucleoside triphosphate hydrolases"/>
    <property type="match status" value="1"/>
</dbReference>
<reference evidence="6 7" key="1">
    <citation type="submission" date="2015-10" db="EMBL/GenBank/DDBJ databases">
        <title>Draft genome sequence of Streptomyces bungoensis DSM 41781, type strain for the species Streptomyces bungoensis.</title>
        <authorList>
            <person name="Ruckert C."/>
            <person name="Winkler A."/>
            <person name="Kalinowski J."/>
            <person name="Kampfer P."/>
            <person name="Glaeser S."/>
        </authorList>
    </citation>
    <scope>NUCLEOTIDE SEQUENCE [LARGE SCALE GENOMIC DNA]</scope>
    <source>
        <strain evidence="6 7">DSM 41781</strain>
    </source>
</reference>
<evidence type="ECO:0000259" key="5">
    <source>
        <dbReference type="Pfam" id="PF20703"/>
    </source>
</evidence>
<dbReference type="Pfam" id="PF20703">
    <property type="entry name" value="nSTAND1"/>
    <property type="match status" value="1"/>
</dbReference>
<keyword evidence="4" id="KW-1133">Transmembrane helix</keyword>
<name>A0A101SRU6_9ACTN</name>
<evidence type="ECO:0000256" key="2">
    <source>
        <dbReference type="ARBA" id="ARBA00022737"/>
    </source>
</evidence>
<dbReference type="PANTHER" id="PTHR19879">
    <property type="entry name" value="TRANSCRIPTION INITIATION FACTOR TFIID"/>
    <property type="match status" value="1"/>
</dbReference>
<dbReference type="RefSeq" id="WP_061928132.1">
    <property type="nucleotide sequence ID" value="NZ_KQ948869.1"/>
</dbReference>
<dbReference type="PANTHER" id="PTHR19879:SF9">
    <property type="entry name" value="TRANSCRIPTION INITIATION FACTOR TFIID SUBUNIT 5"/>
    <property type="match status" value="1"/>
</dbReference>
<dbReference type="EMBL" id="LMWX01000055">
    <property type="protein sequence ID" value="KUN79015.1"/>
    <property type="molecule type" value="Genomic_DNA"/>
</dbReference>
<evidence type="ECO:0000256" key="4">
    <source>
        <dbReference type="SAM" id="Phobius"/>
    </source>
</evidence>
<dbReference type="InterPro" id="IPR049052">
    <property type="entry name" value="nSTAND1"/>
</dbReference>
<feature type="transmembrane region" description="Helical" evidence="4">
    <location>
        <begin position="482"/>
        <end position="504"/>
    </location>
</feature>
<dbReference type="SUPFAM" id="SSF50978">
    <property type="entry name" value="WD40 repeat-like"/>
    <property type="match status" value="1"/>
</dbReference>
<dbReference type="Gene3D" id="3.40.50.300">
    <property type="entry name" value="P-loop containing nucleotide triphosphate hydrolases"/>
    <property type="match status" value="1"/>
</dbReference>
<keyword evidence="4" id="KW-0472">Membrane</keyword>
<feature type="repeat" description="WD" evidence="3">
    <location>
        <begin position="563"/>
        <end position="604"/>
    </location>
</feature>
<dbReference type="PROSITE" id="PS50294">
    <property type="entry name" value="WD_REPEATS_REGION"/>
    <property type="match status" value="5"/>
</dbReference>
<feature type="repeat" description="WD" evidence="3">
    <location>
        <begin position="790"/>
        <end position="831"/>
    </location>
</feature>
<accession>A0A101SRU6</accession>
<keyword evidence="7" id="KW-1185">Reference proteome</keyword>
<organism evidence="6 7">
    <name type="scientific">Streptomyces bungoensis</name>
    <dbReference type="NCBI Taxonomy" id="285568"/>
    <lineage>
        <taxon>Bacteria</taxon>
        <taxon>Bacillati</taxon>
        <taxon>Actinomycetota</taxon>
        <taxon>Actinomycetes</taxon>
        <taxon>Kitasatosporales</taxon>
        <taxon>Streptomycetaceae</taxon>
        <taxon>Streptomyces</taxon>
    </lineage>
</organism>
<keyword evidence="4" id="KW-0812">Transmembrane</keyword>
<sequence length="903" mass="98084">MTRGYVSACGGDVERWEALWHTTAAGVALAERTADGTAPPPEEEDSPYPGLASFGSRQSRFFFGRERVVEQLRRRLTEQRFIALFGASGAGKSSVLHAGLSPRLRSEGRSVVSLTPGVRPLEELAVRLAGHVTTTPGRLLQEVRAHPVNLHLLLRQIVTENPGRGEVILVVDQFEELFTLCPQQEERNHFINALLMAARAGNSACRVVLGVRADFYAHCIAHVELARALDAAMVTLGPMDCEELHRAICRPADAVGCRVEGRLLAYLIAQAQGNAGILPLLSHALLETWRHRRGTLLTMEACRTAGSIEHALAHSAERFHEALSARQKEAARHIFLRLVAVGEGVEDTKRRIRRSELSPDPDTMTIVDRAAAERLITVDGQHVELTHEALIRGWPRLGGWLAEDREVLRTRRQLTEAAATWAHLQRDPGALLRGARLEAARPLAQAEDAGLTARERAFLDASLAADRAAMAEAARRRRRRRLLIAAAAVLLLVSLTTSLLAVLADREVRAQRDEAVARNASTAATELSHRSPGPAAQLALAAYRLRPGRHSRDALLSTLMSTWTAHRAEMYAIDISPDGGVLATGGRDRTVRLWDVRTPRHPRETAVLTGHKDAVYAVAMHPSGSVLAGAGADGTLILWDITDPHRPRRLSTVRTHTKTVRALAFSPSGATLVSAGSNGDVVLWNTRSVTRPVRGVSLHGHQDEVRSVAFSADGRLLASAGGGDEHVILWDTTSPAHPVERADWQAHTGTALSVAFNPRTAVLATSGGGDRPVKLWRVTGTHRPVLLAALDGPTDVVGSVEFSPDGRMLAAASDDRTARIWRVSSPRRPRKDTVLTGFTTAVLGLKFTPDGQQAITGVFDGTAHTLPTDFGRLVAHACTYAGRPLTHGQWRHYLGGVPYRRLC</sequence>
<proteinExistence type="predicted"/>
<gene>
    <name evidence="6" type="ORF">AQJ66_29475</name>
</gene>
<dbReference type="CDD" id="cd00200">
    <property type="entry name" value="WD40"/>
    <property type="match status" value="1"/>
</dbReference>
<evidence type="ECO:0000256" key="1">
    <source>
        <dbReference type="ARBA" id="ARBA00022574"/>
    </source>
</evidence>
<feature type="repeat" description="WD" evidence="3">
    <location>
        <begin position="653"/>
        <end position="688"/>
    </location>
</feature>
<dbReference type="Pfam" id="PF00400">
    <property type="entry name" value="WD40"/>
    <property type="match status" value="5"/>
</dbReference>
<dbReference type="InterPro" id="IPR001680">
    <property type="entry name" value="WD40_rpt"/>
</dbReference>
<evidence type="ECO:0000313" key="7">
    <source>
        <dbReference type="Proteomes" id="UP000053024"/>
    </source>
</evidence>
<protein>
    <recommendedName>
        <fullName evidence="5">Novel STAND NTPase 1 domain-containing protein</fullName>
    </recommendedName>
</protein>
<keyword evidence="1 3" id="KW-0853">WD repeat</keyword>
<dbReference type="Proteomes" id="UP000053024">
    <property type="component" value="Unassembled WGS sequence"/>
</dbReference>
<dbReference type="InterPro" id="IPR015943">
    <property type="entry name" value="WD40/YVTN_repeat-like_dom_sf"/>
</dbReference>
<evidence type="ECO:0000256" key="3">
    <source>
        <dbReference type="PROSITE-ProRule" id="PRU00221"/>
    </source>
</evidence>
<dbReference type="PROSITE" id="PS50082">
    <property type="entry name" value="WD_REPEATS_2"/>
    <property type="match status" value="6"/>
</dbReference>
<feature type="repeat" description="WD" evidence="3">
    <location>
        <begin position="698"/>
        <end position="734"/>
    </location>
</feature>
<dbReference type="STRING" id="285568.AQJ66_29475"/>